<dbReference type="AlphaFoldDB" id="A0A3S5AD48"/>
<keyword evidence="2" id="KW-1185">Reference proteome</keyword>
<dbReference type="Proteomes" id="UP000784294">
    <property type="component" value="Unassembled WGS sequence"/>
</dbReference>
<gene>
    <name evidence="1" type="ORF">PXEA_LOCUS14314</name>
</gene>
<protein>
    <submittedName>
        <fullName evidence="1">Uncharacterized protein</fullName>
    </submittedName>
</protein>
<evidence type="ECO:0000313" key="2">
    <source>
        <dbReference type="Proteomes" id="UP000784294"/>
    </source>
</evidence>
<name>A0A3S5AD48_9PLAT</name>
<reference evidence="1" key="1">
    <citation type="submission" date="2018-11" db="EMBL/GenBank/DDBJ databases">
        <authorList>
            <consortium name="Pathogen Informatics"/>
        </authorList>
    </citation>
    <scope>NUCLEOTIDE SEQUENCE</scope>
</reference>
<evidence type="ECO:0000313" key="1">
    <source>
        <dbReference type="EMBL" id="VEL20874.1"/>
    </source>
</evidence>
<sequence>MYPLLEAGRLDKRSRLCCLVSGLCCRQCALMPHFVCLGGENGPFPMPIRGLDAGRPEASASHLTGTGAMHLDTWDFKWSDASYHNRGIFSPDLPTVQPLRPTSCHSAAPPGHLFSADLSEDIALRYVGHTREYRIYDGDTSAT</sequence>
<comment type="caution">
    <text evidence="1">The sequence shown here is derived from an EMBL/GenBank/DDBJ whole genome shotgun (WGS) entry which is preliminary data.</text>
</comment>
<dbReference type="EMBL" id="CAAALY010048375">
    <property type="protein sequence ID" value="VEL20874.1"/>
    <property type="molecule type" value="Genomic_DNA"/>
</dbReference>
<proteinExistence type="predicted"/>
<accession>A0A3S5AD48</accession>
<organism evidence="1 2">
    <name type="scientific">Protopolystoma xenopodis</name>
    <dbReference type="NCBI Taxonomy" id="117903"/>
    <lineage>
        <taxon>Eukaryota</taxon>
        <taxon>Metazoa</taxon>
        <taxon>Spiralia</taxon>
        <taxon>Lophotrochozoa</taxon>
        <taxon>Platyhelminthes</taxon>
        <taxon>Monogenea</taxon>
        <taxon>Polyopisthocotylea</taxon>
        <taxon>Polystomatidea</taxon>
        <taxon>Polystomatidae</taxon>
        <taxon>Protopolystoma</taxon>
    </lineage>
</organism>